<evidence type="ECO:0000256" key="3">
    <source>
        <dbReference type="ARBA" id="ARBA00022475"/>
    </source>
</evidence>
<feature type="active site" description="Proton acceptor" evidence="15">
    <location>
        <position position="68"/>
    </location>
</feature>
<dbReference type="RefSeq" id="WP_262435857.1">
    <property type="nucleotide sequence ID" value="NZ_JACRTF010000001.1"/>
</dbReference>
<dbReference type="GO" id="GO:0016301">
    <property type="term" value="F:kinase activity"/>
    <property type="evidence" value="ECO:0007669"/>
    <property type="project" value="UniProtKB-KW"/>
</dbReference>
<comment type="similarity">
    <text evidence="2">Belongs to the bacterial diacylglycerol kinase family.</text>
</comment>
<comment type="caution">
    <text evidence="20">The sequence shown here is derived from an EMBL/GenBank/DDBJ whole genome shotgun (WGS) entry which is preliminary data.</text>
</comment>
<dbReference type="PANTHER" id="PTHR34299:SF1">
    <property type="entry name" value="DIACYLGLYCEROL KINASE"/>
    <property type="match status" value="1"/>
</dbReference>
<dbReference type="GO" id="GO:0005524">
    <property type="term" value="F:ATP binding"/>
    <property type="evidence" value="ECO:0007669"/>
    <property type="project" value="UniProtKB-KW"/>
</dbReference>
<feature type="transmembrane region" description="Helical" evidence="19">
    <location>
        <begin position="55"/>
        <end position="74"/>
    </location>
</feature>
<evidence type="ECO:0000256" key="8">
    <source>
        <dbReference type="ARBA" id="ARBA00022777"/>
    </source>
</evidence>
<keyword evidence="4" id="KW-0444">Lipid biosynthesis</keyword>
<sequence>MEPFSIRKRIKSFTYAWKGIKSFVCQEHNVWIHLTAALLAVIAGIIFNIQRSEWIVIVICIGMVIAAEAFNTAIERLVNLVSPEWHPIAGEVKDIAAGAVLICAIAAAIVGLIIFIPYII</sequence>
<keyword evidence="7 17" id="KW-0547">Nucleotide-binding</keyword>
<proteinExistence type="inferred from homology"/>
<dbReference type="Proteomes" id="UP000651085">
    <property type="component" value="Unassembled WGS sequence"/>
</dbReference>
<gene>
    <name evidence="20" type="ORF">H8744_16275</name>
</gene>
<protein>
    <submittedName>
        <fullName evidence="20">Diacylglycerol kinase family protein</fullName>
    </submittedName>
</protein>
<comment type="subcellular location">
    <subcellularLocation>
        <location evidence="1">Cell membrane</location>
        <topology evidence="1">Multi-pass membrane protein</topology>
    </subcellularLocation>
</comment>
<feature type="binding site" evidence="17">
    <location>
        <begin position="84"/>
        <end position="86"/>
    </location>
    <ligand>
        <name>ATP</name>
        <dbReference type="ChEBI" id="CHEBI:30616"/>
    </ligand>
</feature>
<dbReference type="GO" id="GO:0008654">
    <property type="term" value="P:phospholipid biosynthetic process"/>
    <property type="evidence" value="ECO:0007669"/>
    <property type="project" value="UniProtKB-KW"/>
</dbReference>
<comment type="cofactor">
    <cofactor evidence="18">
        <name>Mg(2+)</name>
        <dbReference type="ChEBI" id="CHEBI:18420"/>
    </cofactor>
    <text evidence="18">Mn(2+), Zn(2+), Cd(2+) and Co(2+) support activity to lesser extents.</text>
</comment>
<keyword evidence="21" id="KW-1185">Reference proteome</keyword>
<feature type="binding site" evidence="17">
    <location>
        <begin position="93"/>
        <end position="94"/>
    </location>
    <ligand>
        <name>ATP</name>
        <dbReference type="ChEBI" id="CHEBI:30616"/>
    </ligand>
</feature>
<evidence type="ECO:0000256" key="17">
    <source>
        <dbReference type="PIRSR" id="PIRSR600829-3"/>
    </source>
</evidence>
<dbReference type="AlphaFoldDB" id="A0A926F8G9"/>
<evidence type="ECO:0000256" key="7">
    <source>
        <dbReference type="ARBA" id="ARBA00022741"/>
    </source>
</evidence>
<feature type="binding site" evidence="18">
    <location>
        <position position="27"/>
    </location>
    <ligand>
        <name>a divalent metal cation</name>
        <dbReference type="ChEBI" id="CHEBI:60240"/>
    </ligand>
</feature>
<keyword evidence="9 17" id="KW-0067">ATP-binding</keyword>
<evidence type="ECO:0000256" key="10">
    <source>
        <dbReference type="ARBA" id="ARBA00022989"/>
    </source>
</evidence>
<evidence type="ECO:0000313" key="21">
    <source>
        <dbReference type="Proteomes" id="UP000651085"/>
    </source>
</evidence>
<feature type="binding site" evidence="16">
    <location>
        <position position="68"/>
    </location>
    <ligand>
        <name>substrate</name>
    </ligand>
</feature>
<evidence type="ECO:0000256" key="16">
    <source>
        <dbReference type="PIRSR" id="PIRSR600829-2"/>
    </source>
</evidence>
<dbReference type="InterPro" id="IPR000829">
    <property type="entry name" value="DAGK"/>
</dbReference>
<dbReference type="CDD" id="cd14265">
    <property type="entry name" value="UDPK_IM_like"/>
    <property type="match status" value="1"/>
</dbReference>
<keyword evidence="10 19" id="KW-1133">Transmembrane helix</keyword>
<evidence type="ECO:0000256" key="15">
    <source>
        <dbReference type="PIRSR" id="PIRSR600829-1"/>
    </source>
</evidence>
<evidence type="ECO:0000256" key="18">
    <source>
        <dbReference type="PIRSR" id="PIRSR600829-4"/>
    </source>
</evidence>
<dbReference type="GO" id="GO:0005886">
    <property type="term" value="C:plasma membrane"/>
    <property type="evidence" value="ECO:0007669"/>
    <property type="project" value="UniProtKB-SubCell"/>
</dbReference>
<evidence type="ECO:0000256" key="6">
    <source>
        <dbReference type="ARBA" id="ARBA00022692"/>
    </source>
</evidence>
<feature type="binding site" evidence="17">
    <location>
        <position position="15"/>
    </location>
    <ligand>
        <name>ATP</name>
        <dbReference type="ChEBI" id="CHEBI:30616"/>
    </ligand>
</feature>
<keyword evidence="8 20" id="KW-0418">Kinase</keyword>
<reference evidence="20" key="1">
    <citation type="submission" date="2020-08" db="EMBL/GenBank/DDBJ databases">
        <title>Genome public.</title>
        <authorList>
            <person name="Liu C."/>
            <person name="Sun Q."/>
        </authorList>
    </citation>
    <scope>NUCLEOTIDE SEQUENCE</scope>
    <source>
        <strain evidence="20">N12</strain>
    </source>
</reference>
<evidence type="ECO:0000256" key="13">
    <source>
        <dbReference type="ARBA" id="ARBA00023209"/>
    </source>
</evidence>
<feature type="transmembrane region" description="Helical" evidence="19">
    <location>
        <begin position="95"/>
        <end position="119"/>
    </location>
</feature>
<evidence type="ECO:0000256" key="19">
    <source>
        <dbReference type="SAM" id="Phobius"/>
    </source>
</evidence>
<evidence type="ECO:0000256" key="4">
    <source>
        <dbReference type="ARBA" id="ARBA00022516"/>
    </source>
</evidence>
<keyword evidence="13" id="KW-0594">Phospholipid biosynthesis</keyword>
<dbReference type="GO" id="GO:0046872">
    <property type="term" value="F:metal ion binding"/>
    <property type="evidence" value="ECO:0007669"/>
    <property type="project" value="UniProtKB-KW"/>
</dbReference>
<feature type="transmembrane region" description="Helical" evidence="19">
    <location>
        <begin position="30"/>
        <end position="49"/>
    </location>
</feature>
<keyword evidence="12 19" id="KW-0472">Membrane</keyword>
<dbReference type="PANTHER" id="PTHR34299">
    <property type="entry name" value="DIACYLGLYCEROL KINASE"/>
    <property type="match status" value="1"/>
</dbReference>
<dbReference type="EMBL" id="JACRTF010000001">
    <property type="protein sequence ID" value="MBC8594767.1"/>
    <property type="molecule type" value="Genomic_DNA"/>
</dbReference>
<evidence type="ECO:0000256" key="2">
    <source>
        <dbReference type="ARBA" id="ARBA00005967"/>
    </source>
</evidence>
<evidence type="ECO:0000256" key="1">
    <source>
        <dbReference type="ARBA" id="ARBA00004651"/>
    </source>
</evidence>
<evidence type="ECO:0000256" key="9">
    <source>
        <dbReference type="ARBA" id="ARBA00022840"/>
    </source>
</evidence>
<feature type="binding site" evidence="17">
    <location>
        <position position="27"/>
    </location>
    <ligand>
        <name>ATP</name>
        <dbReference type="ChEBI" id="CHEBI:30616"/>
    </ligand>
</feature>
<keyword evidence="14" id="KW-1208">Phospholipid metabolism</keyword>
<dbReference type="InterPro" id="IPR033717">
    <property type="entry name" value="UDPK"/>
</dbReference>
<keyword evidence="18" id="KW-0479">Metal-binding</keyword>
<evidence type="ECO:0000256" key="11">
    <source>
        <dbReference type="ARBA" id="ARBA00023098"/>
    </source>
</evidence>
<feature type="binding site" evidence="18">
    <location>
        <position position="75"/>
    </location>
    <ligand>
        <name>a divalent metal cation</name>
        <dbReference type="ChEBI" id="CHEBI:60240"/>
    </ligand>
</feature>
<evidence type="ECO:0000313" key="20">
    <source>
        <dbReference type="EMBL" id="MBC8594767.1"/>
    </source>
</evidence>
<evidence type="ECO:0000256" key="12">
    <source>
        <dbReference type="ARBA" id="ARBA00023136"/>
    </source>
</evidence>
<name>A0A926F8G9_9BACT</name>
<keyword evidence="18" id="KW-0460">Magnesium</keyword>
<feature type="binding site" evidence="17">
    <location>
        <position position="75"/>
    </location>
    <ligand>
        <name>ATP</name>
        <dbReference type="ChEBI" id="CHEBI:30616"/>
    </ligand>
</feature>
<evidence type="ECO:0000256" key="5">
    <source>
        <dbReference type="ARBA" id="ARBA00022679"/>
    </source>
</evidence>
<accession>A0A926F8G9</accession>
<organism evidence="20 21">
    <name type="scientific">Jilunia laotingensis</name>
    <dbReference type="NCBI Taxonomy" id="2763675"/>
    <lineage>
        <taxon>Bacteria</taxon>
        <taxon>Pseudomonadati</taxon>
        <taxon>Bacteroidota</taxon>
        <taxon>Bacteroidia</taxon>
        <taxon>Bacteroidales</taxon>
        <taxon>Bacteroidaceae</taxon>
        <taxon>Jilunia</taxon>
    </lineage>
</organism>
<dbReference type="InterPro" id="IPR036945">
    <property type="entry name" value="DAGK_sf"/>
</dbReference>
<keyword evidence="5" id="KW-0808">Transferase</keyword>
<keyword evidence="6 19" id="KW-0812">Transmembrane</keyword>
<dbReference type="Gene3D" id="1.10.287.3610">
    <property type="match status" value="1"/>
</dbReference>
<keyword evidence="3" id="KW-1003">Cell membrane</keyword>
<keyword evidence="11" id="KW-0443">Lipid metabolism</keyword>
<evidence type="ECO:0000256" key="14">
    <source>
        <dbReference type="ARBA" id="ARBA00023264"/>
    </source>
</evidence>
<dbReference type="Pfam" id="PF01219">
    <property type="entry name" value="DAGK_prokar"/>
    <property type="match status" value="1"/>
</dbReference>